<protein>
    <submittedName>
        <fullName evidence="1">Uncharacterized protein</fullName>
    </submittedName>
</protein>
<accession>A0ACC4CIK3</accession>
<evidence type="ECO:0000313" key="2">
    <source>
        <dbReference type="Proteomes" id="UP000309997"/>
    </source>
</evidence>
<sequence length="284" mass="31282">MFPGMFMRKPDKAEALKQLKSHVTMFGAWVVVLRVTPYVLHYLSDEKDELKLEEVKLVLYFELVCNSAANVIVEKDGVEGINCVIPQLFPPGNADDFSFTEGGRRDWSLAGWEEGGDFAGLTFIETGSNRWLISNFAWIIGFNVKKDGSKSSSVRCALGDESSVCTTNFLGLHSCCYLVTIMGLTIPWSFTLAIVDGYSVLVKCPVREPGILLIIVLGDWVLSTLTLAAACSTASVVDLLLHSDGSFCPPKFCSRYQISAAMAFLSWFLSMASSLFNLWLLPSL</sequence>
<evidence type="ECO:0000313" key="1">
    <source>
        <dbReference type="EMBL" id="KAL3597297.1"/>
    </source>
</evidence>
<gene>
    <name evidence="1" type="ORF">D5086_008934</name>
</gene>
<organism evidence="1 2">
    <name type="scientific">Populus alba</name>
    <name type="common">White poplar</name>
    <dbReference type="NCBI Taxonomy" id="43335"/>
    <lineage>
        <taxon>Eukaryota</taxon>
        <taxon>Viridiplantae</taxon>
        <taxon>Streptophyta</taxon>
        <taxon>Embryophyta</taxon>
        <taxon>Tracheophyta</taxon>
        <taxon>Spermatophyta</taxon>
        <taxon>Magnoliopsida</taxon>
        <taxon>eudicotyledons</taxon>
        <taxon>Gunneridae</taxon>
        <taxon>Pentapetalae</taxon>
        <taxon>rosids</taxon>
        <taxon>fabids</taxon>
        <taxon>Malpighiales</taxon>
        <taxon>Salicaceae</taxon>
        <taxon>Saliceae</taxon>
        <taxon>Populus</taxon>
    </lineage>
</organism>
<keyword evidence="2" id="KW-1185">Reference proteome</keyword>
<proteinExistence type="predicted"/>
<dbReference type="EMBL" id="RCHU02000004">
    <property type="protein sequence ID" value="KAL3597297.1"/>
    <property type="molecule type" value="Genomic_DNA"/>
</dbReference>
<comment type="caution">
    <text evidence="1">The sequence shown here is derived from an EMBL/GenBank/DDBJ whole genome shotgun (WGS) entry which is preliminary data.</text>
</comment>
<reference evidence="1 2" key="1">
    <citation type="journal article" date="2024" name="Plant Biotechnol. J.">
        <title>Genome and CRISPR/Cas9 system of a widespread forest tree (Populus alba) in the world.</title>
        <authorList>
            <person name="Liu Y.J."/>
            <person name="Jiang P.F."/>
            <person name="Han X.M."/>
            <person name="Li X.Y."/>
            <person name="Wang H.M."/>
            <person name="Wang Y.J."/>
            <person name="Wang X.X."/>
            <person name="Zeng Q.Y."/>
        </authorList>
    </citation>
    <scope>NUCLEOTIDE SEQUENCE [LARGE SCALE GENOMIC DNA]</scope>
    <source>
        <strain evidence="2">cv. PAL-ZL1</strain>
    </source>
</reference>
<dbReference type="Proteomes" id="UP000309997">
    <property type="component" value="Unassembled WGS sequence"/>
</dbReference>
<name>A0ACC4CIK3_POPAL</name>